<dbReference type="InterPro" id="IPR050430">
    <property type="entry name" value="Peptidase_S1"/>
</dbReference>
<gene>
    <name evidence="7" type="ORF">APLA_LOCUS5460</name>
    <name evidence="8" type="ORF">APLA_LOCUS8025</name>
</gene>
<keyword evidence="4" id="KW-1015">Disulfide bond</keyword>
<dbReference type="InterPro" id="IPR001254">
    <property type="entry name" value="Trypsin_dom"/>
</dbReference>
<keyword evidence="2" id="KW-0378">Hydrolase</keyword>
<dbReference type="Pfam" id="PF00089">
    <property type="entry name" value="Trypsin"/>
    <property type="match status" value="1"/>
</dbReference>
<keyword evidence="5" id="KW-0732">Signal</keyword>
<keyword evidence="1" id="KW-0645">Protease</keyword>
<dbReference type="EMBL" id="CADEBD010000306">
    <property type="protein sequence ID" value="CAB3238076.1"/>
    <property type="molecule type" value="Genomic_DNA"/>
</dbReference>
<evidence type="ECO:0000256" key="1">
    <source>
        <dbReference type="ARBA" id="ARBA00022670"/>
    </source>
</evidence>
<evidence type="ECO:0000256" key="5">
    <source>
        <dbReference type="SAM" id="SignalP"/>
    </source>
</evidence>
<keyword evidence="9" id="KW-1185">Reference proteome</keyword>
<dbReference type="PANTHER" id="PTHR24276:SF91">
    <property type="entry name" value="AT26814P-RELATED"/>
    <property type="match status" value="1"/>
</dbReference>
<evidence type="ECO:0000256" key="4">
    <source>
        <dbReference type="ARBA" id="ARBA00023157"/>
    </source>
</evidence>
<reference evidence="9 10" key="1">
    <citation type="submission" date="2020-04" db="EMBL/GenBank/DDBJ databases">
        <authorList>
            <person name="Wallbank WR R."/>
            <person name="Pardo Diaz C."/>
            <person name="Kozak K."/>
            <person name="Martin S."/>
            <person name="Jiggins C."/>
            <person name="Moest M."/>
            <person name="Warren A I."/>
            <person name="Byers J.R.P. K."/>
            <person name="Montejo-Kovacevich G."/>
            <person name="Yen C E."/>
        </authorList>
    </citation>
    <scope>NUCLEOTIDE SEQUENCE [LARGE SCALE GENOMIC DNA]</scope>
</reference>
<evidence type="ECO:0000313" key="8">
    <source>
        <dbReference type="EMBL" id="CAB3238076.1"/>
    </source>
</evidence>
<dbReference type="GO" id="GO:0006508">
    <property type="term" value="P:proteolysis"/>
    <property type="evidence" value="ECO:0007669"/>
    <property type="project" value="UniProtKB-KW"/>
</dbReference>
<sequence length="247" mass="26146">MASLTWAVVLLAGLTCTHAHALGDPIPIHSLPSIAQIEFRLGSTWRQQCVGSIITNYHMLTAAACVQVPIGRRIRVGSHERAFGGLVRDVGIVSNHDSFGSNGNDGDMSVVRAASAWVFGSTVQSIPIVTQNYVVPANFDVFVAGWGVTTQGGLVGDDRLHVAALKTKPIIECMSQHQGRVTTNMLCVGRVDRPGINFDPSDIGAPVIYSGHLVGVLSFGASANNDELPAVSNAIGSYSDWIVKNVS</sequence>
<dbReference type="AlphaFoldDB" id="A0A8S1A0L2"/>
<evidence type="ECO:0000256" key="2">
    <source>
        <dbReference type="ARBA" id="ARBA00022801"/>
    </source>
</evidence>
<dbReference type="SMART" id="SM00020">
    <property type="entry name" value="Tryp_SPc"/>
    <property type="match status" value="1"/>
</dbReference>
<dbReference type="Gene3D" id="2.40.10.10">
    <property type="entry name" value="Trypsin-like serine proteases"/>
    <property type="match status" value="1"/>
</dbReference>
<dbReference type="OrthoDB" id="7741088at2759"/>
<dbReference type="EMBL" id="CADEBC010000479">
    <property type="protein sequence ID" value="CAB3233881.1"/>
    <property type="molecule type" value="Genomic_DNA"/>
</dbReference>
<feature type="signal peptide" evidence="5">
    <location>
        <begin position="1"/>
        <end position="19"/>
    </location>
</feature>
<comment type="caution">
    <text evidence="8">The sequence shown here is derived from an EMBL/GenBank/DDBJ whole genome shotgun (WGS) entry which is preliminary data.</text>
</comment>
<evidence type="ECO:0000313" key="10">
    <source>
        <dbReference type="Proteomes" id="UP000494256"/>
    </source>
</evidence>
<dbReference type="Proteomes" id="UP000494106">
    <property type="component" value="Unassembled WGS sequence"/>
</dbReference>
<dbReference type="InterPro" id="IPR009003">
    <property type="entry name" value="Peptidase_S1_PA"/>
</dbReference>
<keyword evidence="3" id="KW-0720">Serine protease</keyword>
<dbReference type="SUPFAM" id="SSF50494">
    <property type="entry name" value="Trypsin-like serine proteases"/>
    <property type="match status" value="1"/>
</dbReference>
<name>A0A8S1A0L2_ARCPL</name>
<evidence type="ECO:0000313" key="9">
    <source>
        <dbReference type="Proteomes" id="UP000494106"/>
    </source>
</evidence>
<evidence type="ECO:0000256" key="3">
    <source>
        <dbReference type="ARBA" id="ARBA00022825"/>
    </source>
</evidence>
<dbReference type="PROSITE" id="PS50240">
    <property type="entry name" value="TRYPSIN_DOM"/>
    <property type="match status" value="1"/>
</dbReference>
<feature type="domain" description="Peptidase S1" evidence="6">
    <location>
        <begin position="10"/>
        <end position="247"/>
    </location>
</feature>
<dbReference type="Proteomes" id="UP000494256">
    <property type="component" value="Unassembled WGS sequence"/>
</dbReference>
<proteinExistence type="predicted"/>
<dbReference type="InterPro" id="IPR043504">
    <property type="entry name" value="Peptidase_S1_PA_chymotrypsin"/>
</dbReference>
<organism evidence="8 10">
    <name type="scientific">Arctia plantaginis</name>
    <name type="common">Wood tiger moth</name>
    <name type="synonym">Phalaena plantaginis</name>
    <dbReference type="NCBI Taxonomy" id="874455"/>
    <lineage>
        <taxon>Eukaryota</taxon>
        <taxon>Metazoa</taxon>
        <taxon>Ecdysozoa</taxon>
        <taxon>Arthropoda</taxon>
        <taxon>Hexapoda</taxon>
        <taxon>Insecta</taxon>
        <taxon>Pterygota</taxon>
        <taxon>Neoptera</taxon>
        <taxon>Endopterygota</taxon>
        <taxon>Lepidoptera</taxon>
        <taxon>Glossata</taxon>
        <taxon>Ditrysia</taxon>
        <taxon>Noctuoidea</taxon>
        <taxon>Erebidae</taxon>
        <taxon>Arctiinae</taxon>
        <taxon>Arctia</taxon>
    </lineage>
</organism>
<evidence type="ECO:0000259" key="6">
    <source>
        <dbReference type="PROSITE" id="PS50240"/>
    </source>
</evidence>
<accession>A0A8S1A0L2</accession>
<feature type="chain" id="PRO_5036273011" description="Peptidase S1 domain-containing protein" evidence="5">
    <location>
        <begin position="20"/>
        <end position="247"/>
    </location>
</feature>
<evidence type="ECO:0000313" key="7">
    <source>
        <dbReference type="EMBL" id="CAB3233881.1"/>
    </source>
</evidence>
<protein>
    <recommendedName>
        <fullName evidence="6">Peptidase S1 domain-containing protein</fullName>
    </recommendedName>
</protein>
<dbReference type="GO" id="GO:0004252">
    <property type="term" value="F:serine-type endopeptidase activity"/>
    <property type="evidence" value="ECO:0007669"/>
    <property type="project" value="InterPro"/>
</dbReference>
<dbReference type="PANTHER" id="PTHR24276">
    <property type="entry name" value="POLYSERASE-RELATED"/>
    <property type="match status" value="1"/>
</dbReference>